<organism evidence="2 3">
    <name type="scientific">Mobilicoccus caccae</name>
    <dbReference type="NCBI Taxonomy" id="1859295"/>
    <lineage>
        <taxon>Bacteria</taxon>
        <taxon>Bacillati</taxon>
        <taxon>Actinomycetota</taxon>
        <taxon>Actinomycetes</taxon>
        <taxon>Micrococcales</taxon>
        <taxon>Dermatophilaceae</taxon>
        <taxon>Mobilicoccus</taxon>
    </lineage>
</organism>
<sequence>MAVGRTRSVTLTGLEGAAVDIEADIVMGLPAFVIGGLPDTACRQSADRIKAAGGNSGLPVPNRRVTVNLSPASLPKAGSHFDLSNDTQTRS</sequence>
<dbReference type="Proteomes" id="UP001157126">
    <property type="component" value="Unassembled WGS sequence"/>
</dbReference>
<protein>
    <submittedName>
        <fullName evidence="2">Uncharacterized protein</fullName>
    </submittedName>
</protein>
<proteinExistence type="predicted"/>
<reference evidence="3" key="1">
    <citation type="journal article" date="2019" name="Int. J. Syst. Evol. Microbiol.">
        <title>The Global Catalogue of Microorganisms (GCM) 10K type strain sequencing project: providing services to taxonomists for standard genome sequencing and annotation.</title>
        <authorList>
            <consortium name="The Broad Institute Genomics Platform"/>
            <consortium name="The Broad Institute Genome Sequencing Center for Infectious Disease"/>
            <person name="Wu L."/>
            <person name="Ma J."/>
        </authorList>
    </citation>
    <scope>NUCLEOTIDE SEQUENCE [LARGE SCALE GENOMIC DNA]</scope>
    <source>
        <strain evidence="3">NBRC 113072</strain>
    </source>
</reference>
<feature type="region of interest" description="Disordered" evidence="1">
    <location>
        <begin position="70"/>
        <end position="91"/>
    </location>
</feature>
<dbReference type="RefSeq" id="WP_284303954.1">
    <property type="nucleotide sequence ID" value="NZ_BSUO01000001.1"/>
</dbReference>
<evidence type="ECO:0000313" key="2">
    <source>
        <dbReference type="EMBL" id="GMA40215.1"/>
    </source>
</evidence>
<feature type="compositionally biased region" description="Polar residues" evidence="1">
    <location>
        <begin position="82"/>
        <end position="91"/>
    </location>
</feature>
<evidence type="ECO:0000256" key="1">
    <source>
        <dbReference type="SAM" id="MobiDB-lite"/>
    </source>
</evidence>
<name>A0ABQ6IS90_9MICO</name>
<comment type="caution">
    <text evidence="2">The sequence shown here is derived from an EMBL/GenBank/DDBJ whole genome shotgun (WGS) entry which is preliminary data.</text>
</comment>
<accession>A0ABQ6IS90</accession>
<dbReference type="InterPro" id="IPR020568">
    <property type="entry name" value="Ribosomal_Su5_D2-typ_SF"/>
</dbReference>
<gene>
    <name evidence="2" type="ORF">GCM10025883_22600</name>
</gene>
<dbReference type="Pfam" id="PF13541">
    <property type="entry name" value="ChlI"/>
    <property type="match status" value="1"/>
</dbReference>
<evidence type="ECO:0000313" key="3">
    <source>
        <dbReference type="Proteomes" id="UP001157126"/>
    </source>
</evidence>
<dbReference type="SUPFAM" id="SSF54211">
    <property type="entry name" value="Ribosomal protein S5 domain 2-like"/>
    <property type="match status" value="1"/>
</dbReference>
<keyword evidence="3" id="KW-1185">Reference proteome</keyword>
<dbReference type="EMBL" id="BSUO01000001">
    <property type="protein sequence ID" value="GMA40215.1"/>
    <property type="molecule type" value="Genomic_DNA"/>
</dbReference>